<gene>
    <name evidence="2" type="ordered locus">WS1670</name>
</gene>
<dbReference type="Gene3D" id="3.40.50.850">
    <property type="entry name" value="Isochorismatase-like"/>
    <property type="match status" value="1"/>
</dbReference>
<dbReference type="Proteomes" id="UP000000422">
    <property type="component" value="Chromosome"/>
</dbReference>
<reference evidence="2 3" key="1">
    <citation type="journal article" date="2003" name="Proc. Natl. Acad. Sci. U.S.A.">
        <title>Complete genome sequence and analysis of Wolinella succinogenes.</title>
        <authorList>
            <person name="Baar C."/>
            <person name="Eppinger M."/>
            <person name="Raddatz G."/>
            <person name="Simon JM."/>
            <person name="Lanz C."/>
            <person name="Klimmek O."/>
            <person name="Nandakumar R."/>
            <person name="Gross R."/>
            <person name="Rosinus A."/>
            <person name="Keller H."/>
            <person name="Jagtap P."/>
            <person name="Linke B."/>
            <person name="Meyer F."/>
            <person name="Lederer H."/>
            <person name="Schuster S.C."/>
        </authorList>
    </citation>
    <scope>NUCLEOTIDE SEQUENCE [LARGE SCALE GENOMIC DNA]</scope>
    <source>
        <strain evidence="3">ATCC 29543 / DSM 1740 / CCUG 13145 / JCM 31913 / LMG 7466 / NCTC 11488 / FDC 602W</strain>
    </source>
</reference>
<dbReference type="Pfam" id="PF00857">
    <property type="entry name" value="Isochorismatase"/>
    <property type="match status" value="1"/>
</dbReference>
<evidence type="ECO:0000313" key="2">
    <source>
        <dbReference type="EMBL" id="CAE10698.1"/>
    </source>
</evidence>
<sequence>MRILPEDSLVMVVDYQERLMPAMANQEALLIQATRWLLGVKLLGIPTILTQQNTKGLGMSVEAIRSLLGSEKPYFEKIAFSALADEAILREVESQGRGTLVLGGIEAHVCVLQTAIDAKALGYEVVVVSDCIDSRNPRDKEIALRRMEQEGIWLTTSESILLEWLQRAGDDRFREMLKIIK</sequence>
<dbReference type="InterPro" id="IPR050993">
    <property type="entry name" value="Isochorismatase_domain"/>
</dbReference>
<dbReference type="eggNOG" id="COG1335">
    <property type="taxonomic scope" value="Bacteria"/>
</dbReference>
<proteinExistence type="predicted"/>
<evidence type="ECO:0000313" key="3">
    <source>
        <dbReference type="Proteomes" id="UP000000422"/>
    </source>
</evidence>
<dbReference type="PANTHER" id="PTHR14119">
    <property type="entry name" value="HYDROLASE"/>
    <property type="match status" value="1"/>
</dbReference>
<evidence type="ECO:0000259" key="1">
    <source>
        <dbReference type="Pfam" id="PF00857"/>
    </source>
</evidence>
<dbReference type="InterPro" id="IPR036380">
    <property type="entry name" value="Isochorismatase-like_sf"/>
</dbReference>
<keyword evidence="3" id="KW-1185">Reference proteome</keyword>
<protein>
    <submittedName>
        <fullName evidence="2">AMIDASE-Related to nicotinamidase</fullName>
    </submittedName>
</protein>
<dbReference type="RefSeq" id="WP_011139482.1">
    <property type="nucleotide sequence ID" value="NC_005090.1"/>
</dbReference>
<organism evidence="3">
    <name type="scientific">Wolinella succinogenes (strain ATCC 29543 / DSM 1740 / CCUG 13145 / JCM 31913 / LMG 7466 / NCTC 11488 / FDC 602W)</name>
    <name type="common">Vibrio succinogenes</name>
    <dbReference type="NCBI Taxonomy" id="273121"/>
    <lineage>
        <taxon>Bacteria</taxon>
        <taxon>Pseudomonadati</taxon>
        <taxon>Campylobacterota</taxon>
        <taxon>Epsilonproteobacteria</taxon>
        <taxon>Campylobacterales</taxon>
        <taxon>Helicobacteraceae</taxon>
        <taxon>Wolinella</taxon>
    </lineage>
</organism>
<dbReference type="SUPFAM" id="SSF52499">
    <property type="entry name" value="Isochorismatase-like hydrolases"/>
    <property type="match status" value="1"/>
</dbReference>
<dbReference type="KEGG" id="wsu:WS1670"/>
<accession>Q7M8G6</accession>
<dbReference type="PANTHER" id="PTHR14119:SF3">
    <property type="entry name" value="ISOCHORISMATASE DOMAIN-CONTAINING PROTEIN 2"/>
    <property type="match status" value="1"/>
</dbReference>
<name>Q7M8G6_WOLSU</name>
<dbReference type="AlphaFoldDB" id="Q7M8G6"/>
<feature type="domain" description="Isochorismatase-like" evidence="1">
    <location>
        <begin position="9"/>
        <end position="158"/>
    </location>
</feature>
<dbReference type="HOGENOM" id="CLU_066901_0_1_7"/>
<dbReference type="STRING" id="273121.WS1670"/>
<dbReference type="InterPro" id="IPR000868">
    <property type="entry name" value="Isochorismatase-like_dom"/>
</dbReference>
<dbReference type="EMBL" id="BX571661">
    <property type="protein sequence ID" value="CAE10698.1"/>
    <property type="molecule type" value="Genomic_DNA"/>
</dbReference>